<accession>A0A382YS10</accession>
<dbReference type="AlphaFoldDB" id="A0A382YS10"/>
<protein>
    <submittedName>
        <fullName evidence="1">Uncharacterized protein</fullName>
    </submittedName>
</protein>
<evidence type="ECO:0000313" key="1">
    <source>
        <dbReference type="EMBL" id="SVD86077.1"/>
    </source>
</evidence>
<proteinExistence type="predicted"/>
<name>A0A382YS10_9ZZZZ</name>
<feature type="non-terminal residue" evidence="1">
    <location>
        <position position="1"/>
    </location>
</feature>
<dbReference type="EMBL" id="UINC01178098">
    <property type="protein sequence ID" value="SVD86077.1"/>
    <property type="molecule type" value="Genomic_DNA"/>
</dbReference>
<gene>
    <name evidence="1" type="ORF">METZ01_LOCUS438931</name>
</gene>
<sequence>VFVERLLTKRICFLGPTSGEIDMSERGMERERSERVARMYSSNDLASKALGITARSFSRLCRKYGIETPYARRRGLTTASAPG</sequence>
<reference evidence="1" key="1">
    <citation type="submission" date="2018-05" db="EMBL/GenBank/DDBJ databases">
        <authorList>
            <person name="Lanie J.A."/>
            <person name="Ng W.-L."/>
            <person name="Kazmierczak K.M."/>
            <person name="Andrzejewski T.M."/>
            <person name="Davidsen T.M."/>
            <person name="Wayne K.J."/>
            <person name="Tettelin H."/>
            <person name="Glass J.I."/>
            <person name="Rusch D."/>
            <person name="Podicherti R."/>
            <person name="Tsui H.-C.T."/>
            <person name="Winkler M.E."/>
        </authorList>
    </citation>
    <scope>NUCLEOTIDE SEQUENCE</scope>
</reference>
<organism evidence="1">
    <name type="scientific">marine metagenome</name>
    <dbReference type="NCBI Taxonomy" id="408172"/>
    <lineage>
        <taxon>unclassified sequences</taxon>
        <taxon>metagenomes</taxon>
        <taxon>ecological metagenomes</taxon>
    </lineage>
</organism>